<feature type="transmembrane region" description="Helical" evidence="1">
    <location>
        <begin position="40"/>
        <end position="61"/>
    </location>
</feature>
<comment type="caution">
    <text evidence="2">The sequence shown here is derived from an EMBL/GenBank/DDBJ whole genome shotgun (WGS) entry which is preliminary data.</text>
</comment>
<evidence type="ECO:0000313" key="3">
    <source>
        <dbReference type="Proteomes" id="UP000298424"/>
    </source>
</evidence>
<keyword evidence="3" id="KW-1185">Reference proteome</keyword>
<keyword evidence="1" id="KW-0812">Transmembrane</keyword>
<reference evidence="2 3" key="1">
    <citation type="submission" date="2019-03" db="EMBL/GenBank/DDBJ databases">
        <title>Genomics of glacier-inhabiting Cryobacterium strains.</title>
        <authorList>
            <person name="Liu Q."/>
            <person name="Xin Y.-H."/>
        </authorList>
    </citation>
    <scope>NUCLEOTIDE SEQUENCE [LARGE SCALE GENOMIC DNA]</scope>
    <source>
        <strain evidence="2 3">TMT1-1</strain>
    </source>
</reference>
<sequence length="346" mass="38348">MVLILLVVSLMLFILLLAPPSFELKSITISWHAEWDLWTILTAVGTIGATAVAVWLALLGLRKDRDAVARVVAAWITDDYEPREDGSSYERVVRVHIANQSTEPVFDARLNVVFGRDQTPLGPLSAPTPISVVPPRGELIYDITIPLLAHRNSWNPRATLYFTDPKDRRWLRNADGKLFDVSKEKARWSAPEAIPDERQLGDLSTPMNPMMVAVAFLAGVRDPQFDLEKLQVVLAPEAPGWADAEWAHIGSDLARYQPTSMVDYPAPRIARIKLSGNVELEGRSVEGEGLELEDFIFMTLTFAPDRGWRVFGVGASVRPDEILFEEGSLLEDSTPSPTAGEGSIHD</sequence>
<keyword evidence="1" id="KW-1133">Transmembrane helix</keyword>
<keyword evidence="1" id="KW-0472">Membrane</keyword>
<evidence type="ECO:0000313" key="2">
    <source>
        <dbReference type="EMBL" id="TFD27355.1"/>
    </source>
</evidence>
<proteinExistence type="predicted"/>
<organism evidence="2 3">
    <name type="scientific">Cryobacterium lyxosi</name>
    <dbReference type="NCBI Taxonomy" id="1259228"/>
    <lineage>
        <taxon>Bacteria</taxon>
        <taxon>Bacillati</taxon>
        <taxon>Actinomycetota</taxon>
        <taxon>Actinomycetes</taxon>
        <taxon>Micrococcales</taxon>
        <taxon>Microbacteriaceae</taxon>
        <taxon>Cryobacterium</taxon>
    </lineage>
</organism>
<dbReference type="OrthoDB" id="5126014at2"/>
<dbReference type="EMBL" id="SOGT01000006">
    <property type="protein sequence ID" value="TFD27355.1"/>
    <property type="molecule type" value="Genomic_DNA"/>
</dbReference>
<evidence type="ECO:0000256" key="1">
    <source>
        <dbReference type="SAM" id="Phobius"/>
    </source>
</evidence>
<dbReference type="Proteomes" id="UP000298424">
    <property type="component" value="Unassembled WGS sequence"/>
</dbReference>
<protein>
    <submittedName>
        <fullName evidence="2">Uncharacterized protein</fullName>
    </submittedName>
</protein>
<dbReference type="AlphaFoldDB" id="A0A4R8ZGL3"/>
<name>A0A4R8ZGL3_9MICO</name>
<accession>A0A4R8ZGL3</accession>
<gene>
    <name evidence="2" type="ORF">E3T27_06255</name>
</gene>